<dbReference type="Pfam" id="PF19953">
    <property type="entry name" value="EACC1"/>
    <property type="match status" value="1"/>
</dbReference>
<evidence type="ECO:0000313" key="2">
    <source>
        <dbReference type="Proteomes" id="UP000466345"/>
    </source>
</evidence>
<sequence length="125" mass="13242">MRVQISVPDDPAALAQLHASLKRHPRTRRLAAEPATRPGDGHMGALDVLNLILPNTAAYGSLAVAVATWLGTRRTQTAPVSVTLQVNGAPVTVSGGSPQDIERILRSLDERARSTAPDAPGREPR</sequence>
<comment type="caution">
    <text evidence="1">The sequence shown here is derived from an EMBL/GenBank/DDBJ whole genome shotgun (WGS) entry which is preliminary data.</text>
</comment>
<dbReference type="RefSeq" id="WP_153450449.1">
    <property type="nucleotide sequence ID" value="NZ_WEGJ01000003.1"/>
</dbReference>
<dbReference type="Proteomes" id="UP000466345">
    <property type="component" value="Unassembled WGS sequence"/>
</dbReference>
<accession>A0A7K0CCD7</accession>
<dbReference type="InterPro" id="IPR045428">
    <property type="entry name" value="EACC1"/>
</dbReference>
<reference evidence="1 2" key="1">
    <citation type="submission" date="2019-10" db="EMBL/GenBank/DDBJ databases">
        <title>Streptomyces smaragdinus sp. nov. and Streptomyces fabii sp. nov., isolated from the gut of fungus growing-termite Macrotermes natalensis.</title>
        <authorList>
            <person name="Schwitalla J."/>
            <person name="Benndorf R."/>
            <person name="Martin K."/>
            <person name="De Beer W."/>
            <person name="Kaster A.-K."/>
            <person name="Vollmers J."/>
            <person name="Poulsen M."/>
            <person name="Beemelmanns C."/>
        </authorList>
    </citation>
    <scope>NUCLEOTIDE SEQUENCE [LARGE SCALE GENOMIC DNA]</scope>
    <source>
        <strain evidence="1 2">RB5</strain>
    </source>
</reference>
<organism evidence="1 2">
    <name type="scientific">Streptomyces smaragdinus</name>
    <dbReference type="NCBI Taxonomy" id="2585196"/>
    <lineage>
        <taxon>Bacteria</taxon>
        <taxon>Bacillati</taxon>
        <taxon>Actinomycetota</taxon>
        <taxon>Actinomycetes</taxon>
        <taxon>Kitasatosporales</taxon>
        <taxon>Streptomycetaceae</taxon>
        <taxon>Streptomyces</taxon>
    </lineage>
</organism>
<protein>
    <submittedName>
        <fullName evidence="1">Uncharacterized protein</fullName>
    </submittedName>
</protein>
<dbReference type="EMBL" id="WEGJ01000003">
    <property type="protein sequence ID" value="MQY11117.1"/>
    <property type="molecule type" value="Genomic_DNA"/>
</dbReference>
<proteinExistence type="predicted"/>
<keyword evidence="2" id="KW-1185">Reference proteome</keyword>
<gene>
    <name evidence="1" type="ORF">SRB5_12310</name>
</gene>
<evidence type="ECO:0000313" key="1">
    <source>
        <dbReference type="EMBL" id="MQY11117.1"/>
    </source>
</evidence>
<dbReference type="AlphaFoldDB" id="A0A7K0CCD7"/>
<name>A0A7K0CCD7_9ACTN</name>